<dbReference type="Gene3D" id="2.40.160.20">
    <property type="match status" value="1"/>
</dbReference>
<evidence type="ECO:0000256" key="2">
    <source>
        <dbReference type="ARBA" id="ARBA00022729"/>
    </source>
</evidence>
<dbReference type="EMBL" id="JBHSJF010000006">
    <property type="protein sequence ID" value="MFC5067860.1"/>
    <property type="molecule type" value="Genomic_DNA"/>
</dbReference>
<evidence type="ECO:0000256" key="6">
    <source>
        <dbReference type="SAM" id="SignalP"/>
    </source>
</evidence>
<evidence type="ECO:0000256" key="3">
    <source>
        <dbReference type="ARBA" id="ARBA00023136"/>
    </source>
</evidence>
<keyword evidence="9" id="KW-1185">Reference proteome</keyword>
<dbReference type="RefSeq" id="WP_114956573.1">
    <property type="nucleotide sequence ID" value="NZ_JBHSJF010000006.1"/>
</dbReference>
<dbReference type="InterPro" id="IPR011250">
    <property type="entry name" value="OMP/PagP_B-barrel"/>
</dbReference>
<evidence type="ECO:0000256" key="1">
    <source>
        <dbReference type="ARBA" id="ARBA00004442"/>
    </source>
</evidence>
<proteinExistence type="inferred from homology"/>
<reference evidence="9" key="1">
    <citation type="journal article" date="2019" name="Int. J. Syst. Evol. Microbiol.">
        <title>The Global Catalogue of Microorganisms (GCM) 10K type strain sequencing project: providing services to taxonomists for standard genome sequencing and annotation.</title>
        <authorList>
            <consortium name="The Broad Institute Genomics Platform"/>
            <consortium name="The Broad Institute Genome Sequencing Center for Infectious Disease"/>
            <person name="Wu L."/>
            <person name="Ma J."/>
        </authorList>
    </citation>
    <scope>NUCLEOTIDE SEQUENCE [LARGE SCALE GENOMIC DNA]</scope>
    <source>
        <strain evidence="9">CGMCC 1.16444</strain>
    </source>
</reference>
<comment type="caution">
    <text evidence="8">The sequence shown here is derived from an EMBL/GenBank/DDBJ whole genome shotgun (WGS) entry which is preliminary data.</text>
</comment>
<evidence type="ECO:0000313" key="8">
    <source>
        <dbReference type="EMBL" id="MFC5067860.1"/>
    </source>
</evidence>
<feature type="signal peptide" evidence="6">
    <location>
        <begin position="1"/>
        <end position="20"/>
    </location>
</feature>
<organism evidence="8 9">
    <name type="scientific">Flaviflagellibacter deserti</name>
    <dbReference type="NCBI Taxonomy" id="2267266"/>
    <lineage>
        <taxon>Bacteria</taxon>
        <taxon>Pseudomonadati</taxon>
        <taxon>Pseudomonadota</taxon>
        <taxon>Alphaproteobacteria</taxon>
        <taxon>Hyphomicrobiales</taxon>
        <taxon>Flaviflagellibacter</taxon>
    </lineage>
</organism>
<feature type="domain" description="Outer membrane protein beta-barrel" evidence="7">
    <location>
        <begin position="39"/>
        <end position="198"/>
    </location>
</feature>
<name>A0ABV9YYD0_9HYPH</name>
<evidence type="ECO:0000259" key="7">
    <source>
        <dbReference type="Pfam" id="PF13505"/>
    </source>
</evidence>
<dbReference type="PANTHER" id="PTHR34001:SF3">
    <property type="entry name" value="BLL7405 PROTEIN"/>
    <property type="match status" value="1"/>
</dbReference>
<evidence type="ECO:0000313" key="9">
    <source>
        <dbReference type="Proteomes" id="UP001595796"/>
    </source>
</evidence>
<keyword evidence="2 6" id="KW-0732">Signal</keyword>
<dbReference type="Pfam" id="PF13505">
    <property type="entry name" value="OMP_b-brl"/>
    <property type="match status" value="1"/>
</dbReference>
<evidence type="ECO:0000256" key="5">
    <source>
        <dbReference type="ARBA" id="ARBA00038306"/>
    </source>
</evidence>
<sequence length="222" mass="23782">MRKIVLAGAVLAGLTPAAYAADMPAPAPIETVAPEPLFSWTGFYIGAHGGWNWAETDPDAALGFLGDMDNFVVGGQIGYNWQWDSWVLGLEGDGSFVNNDDDFVDGGGFPFGVEQDFLASFRGRVGFAVDRFLLFGTGGAAFTGLSFDAVGFDDDADYFGWVAGGGIEYAITDNVTIGVEYLHYEFDDEEIGDGVLPPDTNIGLSNDVVRGRLNVKFDSLFN</sequence>
<protein>
    <submittedName>
        <fullName evidence="8">Outer membrane protein</fullName>
    </submittedName>
</protein>
<keyword evidence="4" id="KW-0998">Cell outer membrane</keyword>
<keyword evidence="3" id="KW-0472">Membrane</keyword>
<dbReference type="PANTHER" id="PTHR34001">
    <property type="entry name" value="BLL7405 PROTEIN"/>
    <property type="match status" value="1"/>
</dbReference>
<comment type="subcellular location">
    <subcellularLocation>
        <location evidence="1">Cell outer membrane</location>
    </subcellularLocation>
</comment>
<dbReference type="Proteomes" id="UP001595796">
    <property type="component" value="Unassembled WGS sequence"/>
</dbReference>
<feature type="chain" id="PRO_5046910674" evidence="6">
    <location>
        <begin position="21"/>
        <end position="222"/>
    </location>
</feature>
<evidence type="ECO:0000256" key="4">
    <source>
        <dbReference type="ARBA" id="ARBA00023237"/>
    </source>
</evidence>
<gene>
    <name evidence="8" type="ORF">ACFPFW_07495</name>
</gene>
<dbReference type="InterPro" id="IPR051692">
    <property type="entry name" value="OMP-like"/>
</dbReference>
<comment type="similarity">
    <text evidence="5">Belongs to the Omp25/RopB family.</text>
</comment>
<dbReference type="SUPFAM" id="SSF56925">
    <property type="entry name" value="OMPA-like"/>
    <property type="match status" value="1"/>
</dbReference>
<dbReference type="InterPro" id="IPR027385">
    <property type="entry name" value="Beta-barrel_OMP"/>
</dbReference>
<accession>A0ABV9YYD0</accession>